<name>A0ACC0RHY4_POPTR</name>
<dbReference type="EMBL" id="CM009308">
    <property type="protein sequence ID" value="KAI9376884.1"/>
    <property type="molecule type" value="Genomic_DNA"/>
</dbReference>
<keyword evidence="2" id="KW-1185">Reference proteome</keyword>
<evidence type="ECO:0000313" key="1">
    <source>
        <dbReference type="EMBL" id="KAI9376884.1"/>
    </source>
</evidence>
<comment type="caution">
    <text evidence="1">The sequence shown here is derived from an EMBL/GenBank/DDBJ whole genome shotgun (WGS) entry which is preliminary data.</text>
</comment>
<evidence type="ECO:0000313" key="2">
    <source>
        <dbReference type="Proteomes" id="UP000006729"/>
    </source>
</evidence>
<gene>
    <name evidence="1" type="ORF">POPTR_019G015768v4</name>
</gene>
<proteinExistence type="predicted"/>
<dbReference type="Proteomes" id="UP000006729">
    <property type="component" value="Chromosome 19"/>
</dbReference>
<reference evidence="1 2" key="1">
    <citation type="journal article" date="2006" name="Science">
        <title>The genome of black cottonwood, Populus trichocarpa (Torr. &amp; Gray).</title>
        <authorList>
            <person name="Tuskan G.A."/>
            <person name="Difazio S."/>
            <person name="Jansson S."/>
            <person name="Bohlmann J."/>
            <person name="Grigoriev I."/>
            <person name="Hellsten U."/>
            <person name="Putnam N."/>
            <person name="Ralph S."/>
            <person name="Rombauts S."/>
            <person name="Salamov A."/>
            <person name="Schein J."/>
            <person name="Sterck L."/>
            <person name="Aerts A."/>
            <person name="Bhalerao R.R."/>
            <person name="Bhalerao R.P."/>
            <person name="Blaudez D."/>
            <person name="Boerjan W."/>
            <person name="Brun A."/>
            <person name="Brunner A."/>
            <person name="Busov V."/>
            <person name="Campbell M."/>
            <person name="Carlson J."/>
            <person name="Chalot M."/>
            <person name="Chapman J."/>
            <person name="Chen G.L."/>
            <person name="Cooper D."/>
            <person name="Coutinho P.M."/>
            <person name="Couturier J."/>
            <person name="Covert S."/>
            <person name="Cronk Q."/>
            <person name="Cunningham R."/>
            <person name="Davis J."/>
            <person name="Degroeve S."/>
            <person name="Dejardin A."/>
            <person name="Depamphilis C."/>
            <person name="Detter J."/>
            <person name="Dirks B."/>
            <person name="Dubchak I."/>
            <person name="Duplessis S."/>
            <person name="Ehlting J."/>
            <person name="Ellis B."/>
            <person name="Gendler K."/>
            <person name="Goodstein D."/>
            <person name="Gribskov M."/>
            <person name="Grimwood J."/>
            <person name="Groover A."/>
            <person name="Gunter L."/>
            <person name="Hamberger B."/>
            <person name="Heinze B."/>
            <person name="Helariutta Y."/>
            <person name="Henrissat B."/>
            <person name="Holligan D."/>
            <person name="Holt R."/>
            <person name="Huang W."/>
            <person name="Islam-Faridi N."/>
            <person name="Jones S."/>
            <person name="Jones-Rhoades M."/>
            <person name="Jorgensen R."/>
            <person name="Joshi C."/>
            <person name="Kangasjarvi J."/>
            <person name="Karlsson J."/>
            <person name="Kelleher C."/>
            <person name="Kirkpatrick R."/>
            <person name="Kirst M."/>
            <person name="Kohler A."/>
            <person name="Kalluri U."/>
            <person name="Larimer F."/>
            <person name="Leebens-Mack J."/>
            <person name="Leple J.C."/>
            <person name="Locascio P."/>
            <person name="Lou Y."/>
            <person name="Lucas S."/>
            <person name="Martin F."/>
            <person name="Montanini B."/>
            <person name="Napoli C."/>
            <person name="Nelson D.R."/>
            <person name="Nelson C."/>
            <person name="Nieminen K."/>
            <person name="Nilsson O."/>
            <person name="Pereda V."/>
            <person name="Peter G."/>
            <person name="Philippe R."/>
            <person name="Pilate G."/>
            <person name="Poliakov A."/>
            <person name="Razumovskaya J."/>
            <person name="Richardson P."/>
            <person name="Rinaldi C."/>
            <person name="Ritland K."/>
            <person name="Rouze P."/>
            <person name="Ryaboy D."/>
            <person name="Schmutz J."/>
            <person name="Schrader J."/>
            <person name="Segerman B."/>
            <person name="Shin H."/>
            <person name="Siddiqui A."/>
            <person name="Sterky F."/>
            <person name="Terry A."/>
            <person name="Tsai C.J."/>
            <person name="Uberbacher E."/>
            <person name="Unneberg P."/>
            <person name="Vahala J."/>
            <person name="Wall K."/>
            <person name="Wessler S."/>
            <person name="Yang G."/>
            <person name="Yin T."/>
            <person name="Douglas C."/>
            <person name="Marra M."/>
            <person name="Sandberg G."/>
            <person name="Van de Peer Y."/>
            <person name="Rokhsar D."/>
        </authorList>
    </citation>
    <scope>NUCLEOTIDE SEQUENCE [LARGE SCALE GENOMIC DNA]</scope>
    <source>
        <strain evidence="2">cv. Nisqually</strain>
    </source>
</reference>
<organism evidence="1 2">
    <name type="scientific">Populus trichocarpa</name>
    <name type="common">Western balsam poplar</name>
    <name type="synonym">Populus balsamifera subsp. trichocarpa</name>
    <dbReference type="NCBI Taxonomy" id="3694"/>
    <lineage>
        <taxon>Eukaryota</taxon>
        <taxon>Viridiplantae</taxon>
        <taxon>Streptophyta</taxon>
        <taxon>Embryophyta</taxon>
        <taxon>Tracheophyta</taxon>
        <taxon>Spermatophyta</taxon>
        <taxon>Magnoliopsida</taxon>
        <taxon>eudicotyledons</taxon>
        <taxon>Gunneridae</taxon>
        <taxon>Pentapetalae</taxon>
        <taxon>rosids</taxon>
        <taxon>fabids</taxon>
        <taxon>Malpighiales</taxon>
        <taxon>Salicaceae</taxon>
        <taxon>Saliceae</taxon>
        <taxon>Populus</taxon>
    </lineage>
</organism>
<protein>
    <submittedName>
        <fullName evidence="1">Uncharacterized protein</fullName>
    </submittedName>
</protein>
<sequence length="748" mass="84503">MQETLLATLSENPKIKAKNSKDVSLLVPSPCHLVTTRTRSQPNYRRVTPTRDATTTTINSRIDTGCSLVEKVLPNGDIYTGGLVDGVPHGKGKYLWCDGCMYEGEWKRGKANGGGKFSWPSGATYEGQFKLGRMDGYGTFIGVDGEVYSGNWVSDKKHGFGEKRYANGDVYQGLWKFNLQDGEGKYRWCNGNEYVGEWKHGVISGKGVLVWANGKRYEGYWENGVPKGKGMFTFGSGNVNGRVVGGGGEDFKGVALDPVVGAGGGRKRSSVDGNFPRICIWELDGEAGDITCDIVDNVEASMFYRDGNDDNGGGCEGNVQQQLQPGRSPCSSVDGEVNKKQGQTISKGHKNYDLMLNLQLGIRHSVGKHDAIMRELRHSDFDPKEKFWTRFPPEGSKSTPPHQSVDFRWKDYCPMVFRHLRELFAIDPVNYMLAICGSDALREFSSPGKSGSFFYLTQDDRFMIKTVKKSEVKVLIKMLPSYYQHVCQYKNSLVTKFFGVHCVKPVGGQKTRFVVMGNLFCSEYRIHKRFDLKGSSHGRTTDKLEGEIDETTTLKDLDLNFVFRLERSWFNELISQVYRDCEFLEAERIMDYSLLIGLHFRDDYSSEEMMSPNDKHFEKRNSHHEETSMRGYHLLPNMDWVMEGRGPFIRLGANVPARAERVMRTTEMDQCMGGGSNNSTPSHNGNEIFDVVLHFGIIDILQDYDISKKLEHAYKSLQVDPTSISAVDPKLYSKRFRDFIHRIFIEDK</sequence>
<accession>A0ACC0RHY4</accession>